<gene>
    <name evidence="1" type="ORF">L5515_001018</name>
</gene>
<reference evidence="1 2" key="1">
    <citation type="submission" date="2022-04" db="EMBL/GenBank/DDBJ databases">
        <title>Chromosome-level reference genomes for two strains of Caenorhabditis briggsae: an improved platform for comparative genomics.</title>
        <authorList>
            <person name="Stevens L."/>
            <person name="Andersen E."/>
        </authorList>
    </citation>
    <scope>NUCLEOTIDE SEQUENCE [LARGE SCALE GENOMIC DNA]</scope>
    <source>
        <strain evidence="1">VX34</strain>
        <tissue evidence="1">Whole-organism</tissue>
    </source>
</reference>
<accession>A0AAE9E199</accession>
<proteinExistence type="predicted"/>
<sequence length="126" mass="14062">MGMDGRSHQKSWEADENTPLKSAAVELRSRLKLYSFTWKKTSVVRQSDEGVPKAVCLVCDGIILIPETDDQAQIMFKLACDSIENPLLSRACRALASAIHKTNTWPWCRWMLNALKGPACAVLCPK</sequence>
<evidence type="ECO:0000313" key="2">
    <source>
        <dbReference type="Proteomes" id="UP000829354"/>
    </source>
</evidence>
<evidence type="ECO:0000313" key="1">
    <source>
        <dbReference type="EMBL" id="UMM12038.1"/>
    </source>
</evidence>
<dbReference type="EMBL" id="CP092620">
    <property type="protein sequence ID" value="UMM12038.1"/>
    <property type="molecule type" value="Genomic_DNA"/>
</dbReference>
<name>A0AAE9E199_CAEBR</name>
<protein>
    <submittedName>
        <fullName evidence="1">Uncharacterized protein</fullName>
    </submittedName>
</protein>
<dbReference type="AlphaFoldDB" id="A0AAE9E199"/>
<organism evidence="1 2">
    <name type="scientific">Caenorhabditis briggsae</name>
    <dbReference type="NCBI Taxonomy" id="6238"/>
    <lineage>
        <taxon>Eukaryota</taxon>
        <taxon>Metazoa</taxon>
        <taxon>Ecdysozoa</taxon>
        <taxon>Nematoda</taxon>
        <taxon>Chromadorea</taxon>
        <taxon>Rhabditida</taxon>
        <taxon>Rhabditina</taxon>
        <taxon>Rhabditomorpha</taxon>
        <taxon>Rhabditoidea</taxon>
        <taxon>Rhabditidae</taxon>
        <taxon>Peloderinae</taxon>
        <taxon>Caenorhabditis</taxon>
    </lineage>
</organism>
<keyword evidence="2" id="KW-1185">Reference proteome</keyword>
<dbReference type="Proteomes" id="UP000829354">
    <property type="component" value="Chromosome I"/>
</dbReference>